<feature type="domain" description="Fe2OG dioxygenase" evidence="6">
    <location>
        <begin position="119"/>
        <end position="227"/>
    </location>
</feature>
<evidence type="ECO:0000313" key="7">
    <source>
        <dbReference type="EMBL" id="PUU77604.1"/>
    </source>
</evidence>
<dbReference type="PROSITE" id="PS51471">
    <property type="entry name" value="FE2OG_OXY"/>
    <property type="match status" value="1"/>
</dbReference>
<evidence type="ECO:0000256" key="5">
    <source>
        <dbReference type="ARBA" id="ARBA00023004"/>
    </source>
</evidence>
<evidence type="ECO:0000313" key="8">
    <source>
        <dbReference type="Proteomes" id="UP000244722"/>
    </source>
</evidence>
<reference evidence="7 8" key="1">
    <citation type="submission" date="2017-04" db="EMBL/GenBank/DDBJ databases">
        <title>Draft genome sequence of Tuber borchii Vittad., a whitish edible truffle.</title>
        <authorList>
            <consortium name="DOE Joint Genome Institute"/>
            <person name="Murat C."/>
            <person name="Kuo A."/>
            <person name="Barry K.W."/>
            <person name="Clum A."/>
            <person name="Dockter R.B."/>
            <person name="Fauchery L."/>
            <person name="Iotti M."/>
            <person name="Kohler A."/>
            <person name="Labutti K."/>
            <person name="Lindquist E.A."/>
            <person name="Lipzen A."/>
            <person name="Ohm R.A."/>
            <person name="Wang M."/>
            <person name="Grigoriev I.V."/>
            <person name="Zambonelli A."/>
            <person name="Martin F.M."/>
        </authorList>
    </citation>
    <scope>NUCLEOTIDE SEQUENCE [LARGE SCALE GENOMIC DNA]</scope>
    <source>
        <strain evidence="7 8">Tbo3840</strain>
    </source>
</reference>
<evidence type="ECO:0000256" key="3">
    <source>
        <dbReference type="ARBA" id="ARBA00022964"/>
    </source>
</evidence>
<evidence type="ECO:0000259" key="6">
    <source>
        <dbReference type="PROSITE" id="PS51471"/>
    </source>
</evidence>
<protein>
    <recommendedName>
        <fullName evidence="6">Fe2OG dioxygenase domain-containing protein</fullName>
    </recommendedName>
</protein>
<keyword evidence="4" id="KW-0560">Oxidoreductase</keyword>
<name>A0A2T6ZQ93_TUBBO</name>
<dbReference type="PANTHER" id="PTHR10869:SF241">
    <property type="entry name" value="FE2OG DIOXYGENASE DOMAIN-CONTAINING PROTEIN"/>
    <property type="match status" value="1"/>
</dbReference>
<keyword evidence="3" id="KW-0223">Dioxygenase</keyword>
<dbReference type="GO" id="GO:0005506">
    <property type="term" value="F:iron ion binding"/>
    <property type="evidence" value="ECO:0007669"/>
    <property type="project" value="InterPro"/>
</dbReference>
<gene>
    <name evidence="7" type="ORF">B9Z19DRAFT_1115347</name>
</gene>
<dbReference type="SUPFAM" id="SSF51197">
    <property type="entry name" value="Clavaminate synthase-like"/>
    <property type="match status" value="1"/>
</dbReference>
<dbReference type="AlphaFoldDB" id="A0A2T6ZQ93"/>
<dbReference type="InterPro" id="IPR005123">
    <property type="entry name" value="Oxoglu/Fe-dep_dioxygenase_dom"/>
</dbReference>
<dbReference type="InterPro" id="IPR045054">
    <property type="entry name" value="P4HA-like"/>
</dbReference>
<dbReference type="SMART" id="SM00702">
    <property type="entry name" value="P4Hc"/>
    <property type="match status" value="1"/>
</dbReference>
<comment type="cofactor">
    <cofactor evidence="1">
        <name>L-ascorbate</name>
        <dbReference type="ChEBI" id="CHEBI:38290"/>
    </cofactor>
</comment>
<dbReference type="InterPro" id="IPR044862">
    <property type="entry name" value="Pro_4_hyd_alph_FE2OG_OXY"/>
</dbReference>
<dbReference type="OrthoDB" id="69177at2759"/>
<dbReference type="EMBL" id="NESQ01000148">
    <property type="protein sequence ID" value="PUU77604.1"/>
    <property type="molecule type" value="Genomic_DNA"/>
</dbReference>
<sequence length="255" mass="28947">MSSPTATRIDFNQTPLAEVYGNPNNYFAMIIENVFTPTECEELIALAESSGPWIPAAKTLRFRDSLRILRQDSGTARMIYERVEPFLDEVRRPGKELECMTGKKGGGNGEKGRWELAALSEMLRFLKYEEGQHFNPHCDATYNGNGEEKGQRSFLTLHLYLTDDESLNLRGGSTRFWSPGRTKFMDVEAKRGRVLIFQQRMLWHSGEPVTGGTKITIRGDMMFKWVPLKPPRPKGEKKEGGKVDEKAELVKEAIV</sequence>
<organism evidence="7 8">
    <name type="scientific">Tuber borchii</name>
    <name type="common">White truffle</name>
    <dbReference type="NCBI Taxonomy" id="42251"/>
    <lineage>
        <taxon>Eukaryota</taxon>
        <taxon>Fungi</taxon>
        <taxon>Dikarya</taxon>
        <taxon>Ascomycota</taxon>
        <taxon>Pezizomycotina</taxon>
        <taxon>Pezizomycetes</taxon>
        <taxon>Pezizales</taxon>
        <taxon>Tuberaceae</taxon>
        <taxon>Tuber</taxon>
    </lineage>
</organism>
<dbReference type="InterPro" id="IPR006620">
    <property type="entry name" value="Pro_4_hyd_alph"/>
</dbReference>
<evidence type="ECO:0000256" key="2">
    <source>
        <dbReference type="ARBA" id="ARBA00022723"/>
    </source>
</evidence>
<dbReference type="STRING" id="42251.A0A2T6ZQ93"/>
<keyword evidence="8" id="KW-1185">Reference proteome</keyword>
<dbReference type="GO" id="GO:0004656">
    <property type="term" value="F:procollagen-proline 4-dioxygenase activity"/>
    <property type="evidence" value="ECO:0007669"/>
    <property type="project" value="TreeGrafter"/>
</dbReference>
<evidence type="ECO:0000256" key="1">
    <source>
        <dbReference type="ARBA" id="ARBA00001961"/>
    </source>
</evidence>
<proteinExistence type="predicted"/>
<dbReference type="Pfam" id="PF13640">
    <property type="entry name" value="2OG-FeII_Oxy_3"/>
    <property type="match status" value="1"/>
</dbReference>
<accession>A0A2T6ZQ93</accession>
<dbReference type="GO" id="GO:0031418">
    <property type="term" value="F:L-ascorbic acid binding"/>
    <property type="evidence" value="ECO:0007669"/>
    <property type="project" value="InterPro"/>
</dbReference>
<comment type="caution">
    <text evidence="7">The sequence shown here is derived from an EMBL/GenBank/DDBJ whole genome shotgun (WGS) entry which is preliminary data.</text>
</comment>
<dbReference type="Proteomes" id="UP000244722">
    <property type="component" value="Unassembled WGS sequence"/>
</dbReference>
<keyword evidence="2" id="KW-0479">Metal-binding</keyword>
<evidence type="ECO:0000256" key="4">
    <source>
        <dbReference type="ARBA" id="ARBA00023002"/>
    </source>
</evidence>
<dbReference type="GO" id="GO:0005783">
    <property type="term" value="C:endoplasmic reticulum"/>
    <property type="evidence" value="ECO:0007669"/>
    <property type="project" value="TreeGrafter"/>
</dbReference>
<keyword evidence="5" id="KW-0408">Iron</keyword>
<dbReference type="PANTHER" id="PTHR10869">
    <property type="entry name" value="PROLYL 4-HYDROXYLASE ALPHA SUBUNIT"/>
    <property type="match status" value="1"/>
</dbReference>
<dbReference type="Gene3D" id="2.60.120.620">
    <property type="entry name" value="q2cbj1_9rhob like domain"/>
    <property type="match status" value="1"/>
</dbReference>